<reference evidence="1 2" key="1">
    <citation type="journal article" date="2021" name="Plant Biotechnol. J.">
        <title>Multi-omics assisted identification of the key and species-specific regulatory components of drought-tolerant mechanisms in Gossypium stocksii.</title>
        <authorList>
            <person name="Yu D."/>
            <person name="Ke L."/>
            <person name="Zhang D."/>
            <person name="Wu Y."/>
            <person name="Sun Y."/>
            <person name="Mei J."/>
            <person name="Sun J."/>
            <person name="Sun Y."/>
        </authorList>
    </citation>
    <scope>NUCLEOTIDE SEQUENCE [LARGE SCALE GENOMIC DNA]</scope>
    <source>
        <strain evidence="2">cv. E1</strain>
        <tissue evidence="1">Leaf</tissue>
    </source>
</reference>
<evidence type="ECO:0000313" key="2">
    <source>
        <dbReference type="Proteomes" id="UP000828251"/>
    </source>
</evidence>
<proteinExistence type="predicted"/>
<keyword evidence="2" id="KW-1185">Reference proteome</keyword>
<gene>
    <name evidence="1" type="ORF">J1N35_028303</name>
</gene>
<sequence>MHRTTYTLALLHNIRDWYSSRLQILDAVRGGLGQLHQLGLSDYIFTDMDFEGKQDRNESSITLEYETVQEPEVNTISPTSGSDNLELSTEARTQLVREVLKGVFETRMRDTNETLQASCVDCRKKRDCSSPRLGPRSLSVLGRI</sequence>
<protein>
    <submittedName>
        <fullName evidence="1">Uncharacterized protein</fullName>
    </submittedName>
</protein>
<organism evidence="1 2">
    <name type="scientific">Gossypium stocksii</name>
    <dbReference type="NCBI Taxonomy" id="47602"/>
    <lineage>
        <taxon>Eukaryota</taxon>
        <taxon>Viridiplantae</taxon>
        <taxon>Streptophyta</taxon>
        <taxon>Embryophyta</taxon>
        <taxon>Tracheophyta</taxon>
        <taxon>Spermatophyta</taxon>
        <taxon>Magnoliopsida</taxon>
        <taxon>eudicotyledons</taxon>
        <taxon>Gunneridae</taxon>
        <taxon>Pentapetalae</taxon>
        <taxon>rosids</taxon>
        <taxon>malvids</taxon>
        <taxon>Malvales</taxon>
        <taxon>Malvaceae</taxon>
        <taxon>Malvoideae</taxon>
        <taxon>Gossypium</taxon>
    </lineage>
</organism>
<comment type="caution">
    <text evidence="1">The sequence shown here is derived from an EMBL/GenBank/DDBJ whole genome shotgun (WGS) entry which is preliminary data.</text>
</comment>
<dbReference type="AlphaFoldDB" id="A0A9D3UVN0"/>
<evidence type="ECO:0000313" key="1">
    <source>
        <dbReference type="EMBL" id="KAH1063316.1"/>
    </source>
</evidence>
<accession>A0A9D3UVN0</accession>
<dbReference type="Proteomes" id="UP000828251">
    <property type="component" value="Unassembled WGS sequence"/>
</dbReference>
<name>A0A9D3UVN0_9ROSI</name>
<dbReference type="EMBL" id="JAIQCV010000009">
    <property type="protein sequence ID" value="KAH1063316.1"/>
    <property type="molecule type" value="Genomic_DNA"/>
</dbReference>